<evidence type="ECO:0000313" key="7">
    <source>
        <dbReference type="Proteomes" id="UP000673691"/>
    </source>
</evidence>
<evidence type="ECO:0000313" key="6">
    <source>
        <dbReference type="EMBL" id="KAG5458407.1"/>
    </source>
</evidence>
<evidence type="ECO:0000256" key="1">
    <source>
        <dbReference type="ARBA" id="ARBA00022448"/>
    </source>
</evidence>
<dbReference type="GO" id="GO:0042626">
    <property type="term" value="F:ATPase-coupled transmembrane transporter activity"/>
    <property type="evidence" value="ECO:0007669"/>
    <property type="project" value="TreeGrafter"/>
</dbReference>
<keyword evidence="2" id="KW-0812">Transmembrane</keyword>
<keyword evidence="7" id="KW-1185">Reference proteome</keyword>
<dbReference type="GO" id="GO:0005324">
    <property type="term" value="F:long-chain fatty acid transmembrane transporter activity"/>
    <property type="evidence" value="ECO:0007669"/>
    <property type="project" value="TreeGrafter"/>
</dbReference>
<dbReference type="GO" id="GO:0005524">
    <property type="term" value="F:ATP binding"/>
    <property type="evidence" value="ECO:0007669"/>
    <property type="project" value="TreeGrafter"/>
</dbReference>
<dbReference type="AlphaFoldDB" id="A0A8H8DHT2"/>
<dbReference type="InterPro" id="IPR050835">
    <property type="entry name" value="ABC_transporter_sub-D"/>
</dbReference>
<evidence type="ECO:0000256" key="5">
    <source>
        <dbReference type="SAM" id="Coils"/>
    </source>
</evidence>
<evidence type="ECO:0000256" key="3">
    <source>
        <dbReference type="ARBA" id="ARBA00022989"/>
    </source>
</evidence>
<keyword evidence="3" id="KW-1133">Transmembrane helix</keyword>
<dbReference type="Proteomes" id="UP000673691">
    <property type="component" value="Unassembled WGS sequence"/>
</dbReference>
<dbReference type="GO" id="GO:0005778">
    <property type="term" value="C:peroxisomal membrane"/>
    <property type="evidence" value="ECO:0007669"/>
    <property type="project" value="TreeGrafter"/>
</dbReference>
<comment type="caution">
    <text evidence="6">The sequence shown here is derived from an EMBL/GenBank/DDBJ whole genome shotgun (WGS) entry which is preliminary data.</text>
</comment>
<organism evidence="6 7">
    <name type="scientific">Olpidium bornovanus</name>
    <dbReference type="NCBI Taxonomy" id="278681"/>
    <lineage>
        <taxon>Eukaryota</taxon>
        <taxon>Fungi</taxon>
        <taxon>Fungi incertae sedis</taxon>
        <taxon>Olpidiomycota</taxon>
        <taxon>Olpidiomycotina</taxon>
        <taxon>Olpidiomycetes</taxon>
        <taxon>Olpidiales</taxon>
        <taxon>Olpidiaceae</taxon>
        <taxon>Olpidium</taxon>
    </lineage>
</organism>
<dbReference type="PANTHER" id="PTHR11384:SF69">
    <property type="entry name" value="PEROXISOMAL LONG-CHAIN FATTY ACID IMPORT PROTEIN 1"/>
    <property type="match status" value="1"/>
</dbReference>
<dbReference type="OrthoDB" id="2256277at2759"/>
<name>A0A8H8DHT2_9FUNG</name>
<reference evidence="6 7" key="1">
    <citation type="journal article" name="Sci. Rep.">
        <title>Genome-scale phylogenetic analyses confirm Olpidium as the closest living zoosporic fungus to the non-flagellated, terrestrial fungi.</title>
        <authorList>
            <person name="Chang Y."/>
            <person name="Rochon D."/>
            <person name="Sekimoto S."/>
            <person name="Wang Y."/>
            <person name="Chovatia M."/>
            <person name="Sandor L."/>
            <person name="Salamov A."/>
            <person name="Grigoriev I.V."/>
            <person name="Stajich J.E."/>
            <person name="Spatafora J.W."/>
        </authorList>
    </citation>
    <scope>NUCLEOTIDE SEQUENCE [LARGE SCALE GENOMIC DNA]</scope>
    <source>
        <strain evidence="6">S191</strain>
    </source>
</reference>
<dbReference type="PANTHER" id="PTHR11384">
    <property type="entry name" value="ATP-BINDING CASSETTE, SUB-FAMILY D MEMBER"/>
    <property type="match status" value="1"/>
</dbReference>
<dbReference type="GO" id="GO:0042760">
    <property type="term" value="P:very long-chain fatty acid catabolic process"/>
    <property type="evidence" value="ECO:0007669"/>
    <property type="project" value="TreeGrafter"/>
</dbReference>
<feature type="non-terminal residue" evidence="6">
    <location>
        <position position="1"/>
    </location>
</feature>
<dbReference type="GO" id="GO:0015910">
    <property type="term" value="P:long-chain fatty acid import into peroxisome"/>
    <property type="evidence" value="ECO:0007669"/>
    <property type="project" value="TreeGrafter"/>
</dbReference>
<dbReference type="GO" id="GO:0006635">
    <property type="term" value="P:fatty acid beta-oxidation"/>
    <property type="evidence" value="ECO:0007669"/>
    <property type="project" value="TreeGrafter"/>
</dbReference>
<proteinExistence type="predicted"/>
<keyword evidence="4" id="KW-0472">Membrane</keyword>
<evidence type="ECO:0000256" key="4">
    <source>
        <dbReference type="ARBA" id="ARBA00023136"/>
    </source>
</evidence>
<protein>
    <submittedName>
        <fullName evidence="6">Uncharacterized protein</fullName>
    </submittedName>
</protein>
<keyword evidence="1" id="KW-0813">Transport</keyword>
<gene>
    <name evidence="6" type="ORF">BJ554DRAFT_1368</name>
</gene>
<dbReference type="EMBL" id="JAEFCI010008520">
    <property type="protein sequence ID" value="KAG5458407.1"/>
    <property type="molecule type" value="Genomic_DNA"/>
</dbReference>
<keyword evidence="5" id="KW-0175">Coiled coil</keyword>
<dbReference type="GO" id="GO:0007031">
    <property type="term" value="P:peroxisome organization"/>
    <property type="evidence" value="ECO:0007669"/>
    <property type="project" value="TreeGrafter"/>
</dbReference>
<sequence>MDIERIMYTHATSLGISLLTVSHRPSLWTYHNYILQYDGQGGYVFMELDAERRLALQEEKNQIEHKLVEVPKLQARLEELLAEETELKAAFAASKRSRGSGGSKK</sequence>
<accession>A0A8H8DHT2</accession>
<evidence type="ECO:0000256" key="2">
    <source>
        <dbReference type="ARBA" id="ARBA00022692"/>
    </source>
</evidence>
<feature type="coiled-coil region" evidence="5">
    <location>
        <begin position="56"/>
        <end position="90"/>
    </location>
</feature>